<gene>
    <name evidence="4" type="ORF">METZ01_LOCUS427420</name>
</gene>
<evidence type="ECO:0000256" key="2">
    <source>
        <dbReference type="ARBA" id="ARBA00022840"/>
    </source>
</evidence>
<reference evidence="4" key="1">
    <citation type="submission" date="2018-05" db="EMBL/GenBank/DDBJ databases">
        <authorList>
            <person name="Lanie J.A."/>
            <person name="Ng W.-L."/>
            <person name="Kazmierczak K.M."/>
            <person name="Andrzejewski T.M."/>
            <person name="Davidsen T.M."/>
            <person name="Wayne K.J."/>
            <person name="Tettelin H."/>
            <person name="Glass J.I."/>
            <person name="Rusch D."/>
            <person name="Podicherti R."/>
            <person name="Tsui H.-C.T."/>
            <person name="Winkler M.E."/>
        </authorList>
    </citation>
    <scope>NUCLEOTIDE SEQUENCE</scope>
</reference>
<dbReference type="InterPro" id="IPR002078">
    <property type="entry name" value="Sigma_54_int"/>
</dbReference>
<dbReference type="GO" id="GO:0006355">
    <property type="term" value="P:regulation of DNA-templated transcription"/>
    <property type="evidence" value="ECO:0007669"/>
    <property type="project" value="InterPro"/>
</dbReference>
<organism evidence="4">
    <name type="scientific">marine metagenome</name>
    <dbReference type="NCBI Taxonomy" id="408172"/>
    <lineage>
        <taxon>unclassified sequences</taxon>
        <taxon>metagenomes</taxon>
        <taxon>ecological metagenomes</taxon>
    </lineage>
</organism>
<evidence type="ECO:0000259" key="3">
    <source>
        <dbReference type="PROSITE" id="PS50045"/>
    </source>
</evidence>
<keyword evidence="2" id="KW-0067">ATP-binding</keyword>
<evidence type="ECO:0000256" key="1">
    <source>
        <dbReference type="ARBA" id="ARBA00022741"/>
    </source>
</evidence>
<dbReference type="PANTHER" id="PTHR32071:SF14">
    <property type="entry name" value="TRANSCRIPTIONAL REGULATORY PROTEIN RTCR"/>
    <property type="match status" value="1"/>
</dbReference>
<dbReference type="PANTHER" id="PTHR32071">
    <property type="entry name" value="TRANSCRIPTIONAL REGULATORY PROTEIN"/>
    <property type="match status" value="1"/>
</dbReference>
<name>A0A382XU64_9ZZZZ</name>
<protein>
    <recommendedName>
        <fullName evidence="3">Sigma-54 factor interaction domain-containing protein</fullName>
    </recommendedName>
</protein>
<dbReference type="SUPFAM" id="SSF52540">
    <property type="entry name" value="P-loop containing nucleoside triphosphate hydrolases"/>
    <property type="match status" value="1"/>
</dbReference>
<proteinExistence type="predicted"/>
<dbReference type="GO" id="GO:0005524">
    <property type="term" value="F:ATP binding"/>
    <property type="evidence" value="ECO:0007669"/>
    <property type="project" value="UniProtKB-KW"/>
</dbReference>
<sequence>WLLMVGTTEFNAEVISPQIDKKRNKAYLQKLDIGAYPHVNKIKDEIDNTLKIFQEFKSIQMRDIYKQLKLFSGSPDLTKFPILITGETGTGKTTIAEKFHEMKNEGEKGDTSFKKVLCGEFRGEDSYIAHSTLFGHKKGAYTGADNDYTGMLKEADGGTVFLDEIGDIPLETQDILLDVIDGRPFRPLKSNDDVTSNFQLICATNKNINELIANRQLRDDFVRRLQVITIEIPPLRERTEDIDVILEGLLKSSDYKNFEIEELAKINL</sequence>
<dbReference type="PROSITE" id="PS50045">
    <property type="entry name" value="SIGMA54_INTERACT_4"/>
    <property type="match status" value="1"/>
</dbReference>
<feature type="non-terminal residue" evidence="4">
    <location>
        <position position="268"/>
    </location>
</feature>
<accession>A0A382XU64</accession>
<feature type="non-terminal residue" evidence="4">
    <location>
        <position position="1"/>
    </location>
</feature>
<dbReference type="EMBL" id="UINC01170497">
    <property type="protein sequence ID" value="SVD74566.1"/>
    <property type="molecule type" value="Genomic_DNA"/>
</dbReference>
<feature type="domain" description="Sigma-54 factor interaction" evidence="3">
    <location>
        <begin position="57"/>
        <end position="251"/>
    </location>
</feature>
<dbReference type="PROSITE" id="PS00676">
    <property type="entry name" value="SIGMA54_INTERACT_2"/>
    <property type="match status" value="1"/>
</dbReference>
<dbReference type="InterPro" id="IPR003593">
    <property type="entry name" value="AAA+_ATPase"/>
</dbReference>
<dbReference type="AlphaFoldDB" id="A0A382XU64"/>
<evidence type="ECO:0000313" key="4">
    <source>
        <dbReference type="EMBL" id="SVD74566.1"/>
    </source>
</evidence>
<dbReference type="PROSITE" id="PS00675">
    <property type="entry name" value="SIGMA54_INTERACT_1"/>
    <property type="match status" value="1"/>
</dbReference>
<dbReference type="InterPro" id="IPR025662">
    <property type="entry name" value="Sigma_54_int_dom_ATP-bd_1"/>
</dbReference>
<keyword evidence="1" id="KW-0547">Nucleotide-binding</keyword>
<dbReference type="Gene3D" id="3.40.50.300">
    <property type="entry name" value="P-loop containing nucleotide triphosphate hydrolases"/>
    <property type="match status" value="1"/>
</dbReference>
<dbReference type="Pfam" id="PF00158">
    <property type="entry name" value="Sigma54_activat"/>
    <property type="match status" value="1"/>
</dbReference>
<dbReference type="InterPro" id="IPR025943">
    <property type="entry name" value="Sigma_54_int_dom_ATP-bd_2"/>
</dbReference>
<dbReference type="InterPro" id="IPR027417">
    <property type="entry name" value="P-loop_NTPase"/>
</dbReference>
<dbReference type="SMART" id="SM00382">
    <property type="entry name" value="AAA"/>
    <property type="match status" value="1"/>
</dbReference>